<keyword evidence="7" id="KW-1185">Reference proteome</keyword>
<dbReference type="Pfam" id="PF22754">
    <property type="entry name" value="bHLH-TF_ACT-like_plant"/>
    <property type="match status" value="1"/>
</dbReference>
<evidence type="ECO:0000256" key="3">
    <source>
        <dbReference type="ARBA" id="ARBA00023163"/>
    </source>
</evidence>
<evidence type="ECO:0000313" key="7">
    <source>
        <dbReference type="Proteomes" id="UP001603857"/>
    </source>
</evidence>
<dbReference type="AlphaFoldDB" id="A0ABD1M9R8"/>
<dbReference type="EMBL" id="JBGMDY010000006">
    <property type="protein sequence ID" value="KAL2332506.1"/>
    <property type="molecule type" value="Genomic_DNA"/>
</dbReference>
<comment type="caution">
    <text evidence="6">The sequence shown here is derived from an EMBL/GenBank/DDBJ whole genome shotgun (WGS) entry which is preliminary data.</text>
</comment>
<dbReference type="InterPro" id="IPR052610">
    <property type="entry name" value="bHLH_transcription_regulator"/>
</dbReference>
<evidence type="ECO:0000256" key="1">
    <source>
        <dbReference type="ARBA" id="ARBA00004123"/>
    </source>
</evidence>
<comment type="subcellular location">
    <subcellularLocation>
        <location evidence="1">Nucleus</location>
    </subcellularLocation>
</comment>
<dbReference type="Pfam" id="PF00010">
    <property type="entry name" value="HLH"/>
    <property type="match status" value="1"/>
</dbReference>
<evidence type="ECO:0000256" key="4">
    <source>
        <dbReference type="ARBA" id="ARBA00023242"/>
    </source>
</evidence>
<reference evidence="6 7" key="1">
    <citation type="submission" date="2024-08" db="EMBL/GenBank/DDBJ databases">
        <title>Insights into the chromosomal genome structure of Flemingia macrophylla.</title>
        <authorList>
            <person name="Ding Y."/>
            <person name="Zhao Y."/>
            <person name="Bi W."/>
            <person name="Wu M."/>
            <person name="Zhao G."/>
            <person name="Gong Y."/>
            <person name="Li W."/>
            <person name="Zhang P."/>
        </authorList>
    </citation>
    <scope>NUCLEOTIDE SEQUENCE [LARGE SCALE GENOMIC DNA]</scope>
    <source>
        <strain evidence="6">DYQJB</strain>
        <tissue evidence="6">Leaf</tissue>
    </source>
</reference>
<proteinExistence type="predicted"/>
<keyword evidence="2" id="KW-0805">Transcription regulation</keyword>
<dbReference type="SMART" id="SM00353">
    <property type="entry name" value="HLH"/>
    <property type="match status" value="1"/>
</dbReference>
<dbReference type="InterPro" id="IPR036638">
    <property type="entry name" value="HLH_DNA-bd_sf"/>
</dbReference>
<protein>
    <recommendedName>
        <fullName evidence="5">BHLH domain-containing protein</fullName>
    </recommendedName>
</protein>
<dbReference type="InterPro" id="IPR054502">
    <property type="entry name" value="bHLH-TF_ACT-like_plant"/>
</dbReference>
<accession>A0ABD1M9R8</accession>
<dbReference type="SUPFAM" id="SSF47459">
    <property type="entry name" value="HLH, helix-loop-helix DNA-binding domain"/>
    <property type="match status" value="1"/>
</dbReference>
<dbReference type="GO" id="GO:0005634">
    <property type="term" value="C:nucleus"/>
    <property type="evidence" value="ECO:0007669"/>
    <property type="project" value="UniProtKB-SubCell"/>
</dbReference>
<sequence>MDEVPWQNLFSQMEMEEYGDLLNPEQNEEMVDLEKILQQSESQTQNMNVVTAATCAESCAKTTPKSVNGNHIIAERKRRQELSQRFIALSATIPGLTKIDKASILKEAITYVKHLQNRVRELEEGCPVRRDVESVFVHKTHHSPQLEARVLQNHVLIRIHCHKHQRLLLKILTHITTLGLSLVTNSVLSFANRALCITIVAQMDEKYNVTVNDLVKSLRRVIIDPESLVA</sequence>
<keyword evidence="3" id="KW-0804">Transcription</keyword>
<dbReference type="Gene3D" id="4.10.280.10">
    <property type="entry name" value="Helix-loop-helix DNA-binding domain"/>
    <property type="match status" value="1"/>
</dbReference>
<organism evidence="6 7">
    <name type="scientific">Flemingia macrophylla</name>
    <dbReference type="NCBI Taxonomy" id="520843"/>
    <lineage>
        <taxon>Eukaryota</taxon>
        <taxon>Viridiplantae</taxon>
        <taxon>Streptophyta</taxon>
        <taxon>Embryophyta</taxon>
        <taxon>Tracheophyta</taxon>
        <taxon>Spermatophyta</taxon>
        <taxon>Magnoliopsida</taxon>
        <taxon>eudicotyledons</taxon>
        <taxon>Gunneridae</taxon>
        <taxon>Pentapetalae</taxon>
        <taxon>rosids</taxon>
        <taxon>fabids</taxon>
        <taxon>Fabales</taxon>
        <taxon>Fabaceae</taxon>
        <taxon>Papilionoideae</taxon>
        <taxon>50 kb inversion clade</taxon>
        <taxon>NPAAA clade</taxon>
        <taxon>indigoferoid/millettioid clade</taxon>
        <taxon>Phaseoleae</taxon>
        <taxon>Flemingia</taxon>
    </lineage>
</organism>
<dbReference type="InterPro" id="IPR011598">
    <property type="entry name" value="bHLH_dom"/>
</dbReference>
<gene>
    <name evidence="6" type="ORF">Fmac_020087</name>
</gene>
<dbReference type="GO" id="GO:0080090">
    <property type="term" value="P:regulation of primary metabolic process"/>
    <property type="evidence" value="ECO:0007669"/>
    <property type="project" value="UniProtKB-ARBA"/>
</dbReference>
<dbReference type="PANTHER" id="PTHR45959">
    <property type="entry name" value="BHLH TRANSCRIPTION FACTOR"/>
    <property type="match status" value="1"/>
</dbReference>
<name>A0ABD1M9R8_9FABA</name>
<evidence type="ECO:0000313" key="6">
    <source>
        <dbReference type="EMBL" id="KAL2332506.1"/>
    </source>
</evidence>
<dbReference type="PROSITE" id="PS50888">
    <property type="entry name" value="BHLH"/>
    <property type="match status" value="1"/>
</dbReference>
<feature type="domain" description="BHLH" evidence="5">
    <location>
        <begin position="66"/>
        <end position="115"/>
    </location>
</feature>
<evidence type="ECO:0000259" key="5">
    <source>
        <dbReference type="PROSITE" id="PS50888"/>
    </source>
</evidence>
<keyword evidence="4" id="KW-0539">Nucleus</keyword>
<dbReference type="Proteomes" id="UP001603857">
    <property type="component" value="Unassembled WGS sequence"/>
</dbReference>
<dbReference type="PANTHER" id="PTHR45959:SF2">
    <property type="entry name" value="BHLH TRANSCRIPTION FACTOR"/>
    <property type="match status" value="1"/>
</dbReference>
<evidence type="ECO:0000256" key="2">
    <source>
        <dbReference type="ARBA" id="ARBA00023015"/>
    </source>
</evidence>